<dbReference type="GO" id="GO:0008233">
    <property type="term" value="F:peptidase activity"/>
    <property type="evidence" value="ECO:0007669"/>
    <property type="project" value="UniProtKB-KW"/>
</dbReference>
<evidence type="ECO:0000313" key="2">
    <source>
        <dbReference type="Proteomes" id="UP000419144"/>
    </source>
</evidence>
<name>A0A640KIE7_LEITA</name>
<dbReference type="EMBL" id="BLBS01000034">
    <property type="protein sequence ID" value="GET89252.1"/>
    <property type="molecule type" value="Genomic_DNA"/>
</dbReference>
<gene>
    <name evidence="1" type="ORF">LtaPh_2515500</name>
</gene>
<keyword evidence="2" id="KW-1185">Reference proteome</keyword>
<comment type="caution">
    <text evidence="1">The sequence shown here is derived from an EMBL/GenBank/DDBJ whole genome shotgun (WGS) entry which is preliminary data.</text>
</comment>
<dbReference type="Proteomes" id="UP000419144">
    <property type="component" value="Unassembled WGS sequence"/>
</dbReference>
<dbReference type="VEuPathDB" id="TriTrypDB:LtaPh_2515500"/>
<dbReference type="GO" id="GO:0006508">
    <property type="term" value="P:proteolysis"/>
    <property type="evidence" value="ECO:0007669"/>
    <property type="project" value="UniProtKB-KW"/>
</dbReference>
<organism evidence="1 2">
    <name type="scientific">Leishmania tarentolae</name>
    <name type="common">Sauroleishmania tarentolae</name>
    <dbReference type="NCBI Taxonomy" id="5689"/>
    <lineage>
        <taxon>Eukaryota</taxon>
        <taxon>Discoba</taxon>
        <taxon>Euglenozoa</taxon>
        <taxon>Kinetoplastea</taxon>
        <taxon>Metakinetoplastina</taxon>
        <taxon>Trypanosomatida</taxon>
        <taxon>Trypanosomatidae</taxon>
        <taxon>Leishmaniinae</taxon>
        <taxon>Leishmania</taxon>
        <taxon>lizard Leishmania</taxon>
    </lineage>
</organism>
<sequence>MGNGFYGCCGTKPEYKIGRPLISGKATPCFNDGHPFKVVKGNIWYF</sequence>
<proteinExistence type="predicted"/>
<dbReference type="SUPFAM" id="SSF101601">
    <property type="entry name" value="Smp-1-like"/>
    <property type="match status" value="1"/>
</dbReference>
<protein>
    <submittedName>
        <fullName evidence="1">Calpain family cysteine protease-like protein</fullName>
    </submittedName>
</protein>
<accession>A0A640KIE7</accession>
<reference evidence="1" key="1">
    <citation type="submission" date="2019-11" db="EMBL/GenBank/DDBJ databases">
        <title>Leishmania tarentolae CDS.</title>
        <authorList>
            <person name="Goto Y."/>
            <person name="Yamagishi J."/>
        </authorList>
    </citation>
    <scope>NUCLEOTIDE SEQUENCE [LARGE SCALE GENOMIC DNA]</scope>
    <source>
        <strain evidence="1">Parrot Tar II</strain>
    </source>
</reference>
<dbReference type="InterPro" id="IPR036310">
    <property type="entry name" value="Smp-1-like_sf"/>
</dbReference>
<dbReference type="AlphaFoldDB" id="A0A640KIE7"/>
<evidence type="ECO:0000313" key="1">
    <source>
        <dbReference type="EMBL" id="GET89252.1"/>
    </source>
</evidence>